<evidence type="ECO:0000256" key="1">
    <source>
        <dbReference type="ARBA" id="ARBA00004429"/>
    </source>
</evidence>
<feature type="transmembrane region" description="Helical" evidence="9">
    <location>
        <begin position="96"/>
        <end position="120"/>
    </location>
</feature>
<evidence type="ECO:0000259" key="10">
    <source>
        <dbReference type="PROSITE" id="PS50850"/>
    </source>
</evidence>
<evidence type="ECO:0000313" key="12">
    <source>
        <dbReference type="EMBL" id="RXZ86627.1"/>
    </source>
</evidence>
<keyword evidence="2" id="KW-0813">Transport</keyword>
<evidence type="ECO:0000256" key="4">
    <source>
        <dbReference type="ARBA" id="ARBA00022692"/>
    </source>
</evidence>
<keyword evidence="13" id="KW-1185">Reference proteome</keyword>
<dbReference type="RefSeq" id="WP_129174498.1">
    <property type="nucleotide sequence ID" value="NZ_JACCBI010000001.1"/>
</dbReference>
<dbReference type="InterPro" id="IPR036259">
    <property type="entry name" value="MFS_trans_sf"/>
</dbReference>
<feature type="transmembrane region" description="Helical" evidence="9">
    <location>
        <begin position="7"/>
        <end position="31"/>
    </location>
</feature>
<dbReference type="Pfam" id="PF00083">
    <property type="entry name" value="Sugar_tr"/>
    <property type="match status" value="1"/>
</dbReference>
<evidence type="ECO:0000256" key="2">
    <source>
        <dbReference type="ARBA" id="ARBA00022448"/>
    </source>
</evidence>
<feature type="transmembrane region" description="Helical" evidence="9">
    <location>
        <begin position="284"/>
        <end position="304"/>
    </location>
</feature>
<dbReference type="Proteomes" id="UP000581087">
    <property type="component" value="Unassembled WGS sequence"/>
</dbReference>
<evidence type="ECO:0000313" key="13">
    <source>
        <dbReference type="Proteomes" id="UP000292686"/>
    </source>
</evidence>
<dbReference type="OrthoDB" id="3177993at2"/>
<evidence type="ECO:0000256" key="3">
    <source>
        <dbReference type="ARBA" id="ARBA00022475"/>
    </source>
</evidence>
<dbReference type="PANTHER" id="PTHR23513">
    <property type="entry name" value="INTEGRAL MEMBRANE EFFLUX PROTEIN-RELATED"/>
    <property type="match status" value="1"/>
</dbReference>
<keyword evidence="3" id="KW-1003">Cell membrane</keyword>
<dbReference type="SUPFAM" id="SSF103473">
    <property type="entry name" value="MFS general substrate transporter"/>
    <property type="match status" value="1"/>
</dbReference>
<dbReference type="GO" id="GO:0005886">
    <property type="term" value="C:plasma membrane"/>
    <property type="evidence" value="ECO:0007669"/>
    <property type="project" value="UniProtKB-SubCell"/>
</dbReference>
<organism evidence="12 13">
    <name type="scientific">Agromyces atrinae</name>
    <dbReference type="NCBI Taxonomy" id="592376"/>
    <lineage>
        <taxon>Bacteria</taxon>
        <taxon>Bacillati</taxon>
        <taxon>Actinomycetota</taxon>
        <taxon>Actinomycetes</taxon>
        <taxon>Micrococcales</taxon>
        <taxon>Microbacteriaceae</taxon>
        <taxon>Agromyces</taxon>
    </lineage>
</organism>
<comment type="caution">
    <text evidence="12">The sequence shown here is derived from an EMBL/GenBank/DDBJ whole genome shotgun (WGS) entry which is preliminary data.</text>
</comment>
<feature type="transmembrane region" description="Helical" evidence="9">
    <location>
        <begin position="310"/>
        <end position="332"/>
    </location>
</feature>
<dbReference type="Gene3D" id="1.20.1250.20">
    <property type="entry name" value="MFS general substrate transporter like domains"/>
    <property type="match status" value="1"/>
</dbReference>
<dbReference type="AlphaFoldDB" id="A0A4Q2M5T0"/>
<reference evidence="12 13" key="1">
    <citation type="submission" date="2019-01" db="EMBL/GenBank/DDBJ databases">
        <title>Agromyces.</title>
        <authorList>
            <person name="Li J."/>
        </authorList>
    </citation>
    <scope>NUCLEOTIDE SEQUENCE [LARGE SCALE GENOMIC DNA]</scope>
    <source>
        <strain evidence="12 13">DSM 23870</strain>
    </source>
</reference>
<feature type="transmembrane region" description="Helical" evidence="9">
    <location>
        <begin position="344"/>
        <end position="365"/>
    </location>
</feature>
<comment type="similarity">
    <text evidence="7">Belongs to the major facilitator superfamily. Drug:H(+) antiporter-3 (DHA3) (TC 2.A.1.21) family.</text>
</comment>
<reference evidence="11 14" key="2">
    <citation type="submission" date="2020-07" db="EMBL/GenBank/DDBJ databases">
        <title>Sequencing the genomes of 1000 actinobacteria strains.</title>
        <authorList>
            <person name="Klenk H.-P."/>
        </authorList>
    </citation>
    <scope>NUCLEOTIDE SEQUENCE [LARGE SCALE GENOMIC DNA]</scope>
    <source>
        <strain evidence="11 14">DSM 23870</strain>
    </source>
</reference>
<keyword evidence="4 9" id="KW-0812">Transmembrane</keyword>
<evidence type="ECO:0000256" key="9">
    <source>
        <dbReference type="SAM" id="Phobius"/>
    </source>
</evidence>
<protein>
    <recommendedName>
        <fullName evidence="8">Multidrug efflux pump Tap</fullName>
    </recommendedName>
</protein>
<feature type="transmembrane region" description="Helical" evidence="9">
    <location>
        <begin position="254"/>
        <end position="277"/>
    </location>
</feature>
<dbReference type="CDD" id="cd06173">
    <property type="entry name" value="MFS_MefA_like"/>
    <property type="match status" value="1"/>
</dbReference>
<feature type="transmembrane region" description="Helical" evidence="9">
    <location>
        <begin position="219"/>
        <end position="242"/>
    </location>
</feature>
<feature type="domain" description="Major facilitator superfamily (MFS) profile" evidence="10">
    <location>
        <begin position="219"/>
        <end position="418"/>
    </location>
</feature>
<sequence>MNLVPFVYLASYTLSLLGNSIAAIALPLIVLQSTGSALGAGAVAAASAIPAFVVGLVAGVVIDRINRLTASVISDVISAAALAALPIVDLVTGLDIGWFVLFGIIGTIGDVPGMTAREVLLPAIVSNGRMTADRLLGLRESLGAVALLLGPAAAGTLLVVFDGSTVLWITAATSLSAAALTLLIPHRVGAIAPRGEGAVATGGWGALREGWRALFRSRFLVVVTALTVASAVALAGLQGLVLPVYFTLEGHPEMLGFVLSALALGMLVGGATYAFAATRLLRRVWLLTGLVGTTIGLAMIAALASVWLVFAGAFVVGLASGLFGALLGVLMIERIPDAVRGRVLGTQNAILTLAAPLGIVVAAVVTEYVGVGAAVLALVAVWVVAAVGGLCARSLRTLEPEAHAPCADDVRAVEHAER</sequence>
<feature type="transmembrane region" description="Helical" evidence="9">
    <location>
        <begin position="371"/>
        <end position="392"/>
    </location>
</feature>
<dbReference type="EMBL" id="JACCBI010000001">
    <property type="protein sequence ID" value="NYD66302.1"/>
    <property type="molecule type" value="Genomic_DNA"/>
</dbReference>
<dbReference type="Pfam" id="PF07690">
    <property type="entry name" value="MFS_1"/>
    <property type="match status" value="1"/>
</dbReference>
<keyword evidence="6 9" id="KW-0472">Membrane</keyword>
<feature type="transmembrane region" description="Helical" evidence="9">
    <location>
        <begin position="166"/>
        <end position="184"/>
    </location>
</feature>
<accession>A0A4Q2M5T0</accession>
<dbReference type="PROSITE" id="PS50850">
    <property type="entry name" value="MFS"/>
    <property type="match status" value="1"/>
</dbReference>
<evidence type="ECO:0000313" key="14">
    <source>
        <dbReference type="Proteomes" id="UP000581087"/>
    </source>
</evidence>
<evidence type="ECO:0000256" key="6">
    <source>
        <dbReference type="ARBA" id="ARBA00023136"/>
    </source>
</evidence>
<dbReference type="PROSITE" id="PS00217">
    <property type="entry name" value="SUGAR_TRANSPORT_2"/>
    <property type="match status" value="1"/>
</dbReference>
<feature type="transmembrane region" description="Helical" evidence="9">
    <location>
        <begin position="37"/>
        <end position="61"/>
    </location>
</feature>
<dbReference type="Proteomes" id="UP000292686">
    <property type="component" value="Unassembled WGS sequence"/>
</dbReference>
<comment type="subcellular location">
    <subcellularLocation>
        <location evidence="1">Cell inner membrane</location>
        <topology evidence="1">Multi-pass membrane protein</topology>
    </subcellularLocation>
</comment>
<evidence type="ECO:0000256" key="7">
    <source>
        <dbReference type="ARBA" id="ARBA00038075"/>
    </source>
</evidence>
<feature type="transmembrane region" description="Helical" evidence="9">
    <location>
        <begin position="141"/>
        <end position="160"/>
    </location>
</feature>
<dbReference type="PANTHER" id="PTHR23513:SF9">
    <property type="entry name" value="ENTEROBACTIN EXPORTER ENTS"/>
    <property type="match status" value="1"/>
</dbReference>
<dbReference type="InterPro" id="IPR011701">
    <property type="entry name" value="MFS"/>
</dbReference>
<dbReference type="InterPro" id="IPR005829">
    <property type="entry name" value="Sugar_transporter_CS"/>
</dbReference>
<feature type="transmembrane region" description="Helical" evidence="9">
    <location>
        <begin position="68"/>
        <end position="90"/>
    </location>
</feature>
<dbReference type="GO" id="GO:0022857">
    <property type="term" value="F:transmembrane transporter activity"/>
    <property type="evidence" value="ECO:0007669"/>
    <property type="project" value="InterPro"/>
</dbReference>
<name>A0A4Q2M5T0_9MICO</name>
<evidence type="ECO:0000256" key="5">
    <source>
        <dbReference type="ARBA" id="ARBA00022989"/>
    </source>
</evidence>
<dbReference type="InterPro" id="IPR020846">
    <property type="entry name" value="MFS_dom"/>
</dbReference>
<keyword evidence="5 9" id="KW-1133">Transmembrane helix</keyword>
<gene>
    <name evidence="11" type="ORF">BJ972_000821</name>
    <name evidence="12" type="ORF">ESP50_09565</name>
</gene>
<evidence type="ECO:0000313" key="11">
    <source>
        <dbReference type="EMBL" id="NYD66302.1"/>
    </source>
</evidence>
<evidence type="ECO:0000256" key="8">
    <source>
        <dbReference type="ARBA" id="ARBA00040914"/>
    </source>
</evidence>
<dbReference type="EMBL" id="SDPM01000004">
    <property type="protein sequence ID" value="RXZ86627.1"/>
    <property type="molecule type" value="Genomic_DNA"/>
</dbReference>
<dbReference type="InterPro" id="IPR005828">
    <property type="entry name" value="MFS_sugar_transport-like"/>
</dbReference>
<proteinExistence type="inferred from homology"/>